<dbReference type="GO" id="GO:0008270">
    <property type="term" value="F:zinc ion binding"/>
    <property type="evidence" value="ECO:0007669"/>
    <property type="project" value="UniProtKB-KW"/>
</dbReference>
<keyword evidence="2" id="KW-0479">Metal-binding</keyword>
<dbReference type="AlphaFoldDB" id="A0AAF1BWG2"/>
<dbReference type="PANTHER" id="PTHR31251:SF226">
    <property type="entry name" value="SQUAMOSA PROMOTER-BINDING-LIKE PROTEIN 6"/>
    <property type="match status" value="1"/>
</dbReference>
<sequence length="424" mass="45571">MEKSSGSEAVPGASGSSDSLNGLMFGKKIYFEDAGAAAGGASGGSGSSSKPLAVAAAAAPPLKKGKRVAQGGGGNQQQQQQQQKPPRCQVEGCKLDLTGAKAYYCRHKVCGMHSKSPKVVVAGIEQRFCQQCSRFHQLHEFDQGKRSCRKRLAGHNERRRKPPPVPLSPRYGRHSSSFYEDNSRFRSFLMDFSYPRTQSPSRDLWPTVRATDRVATGGQWQGNPNAPCSEVVTHPYIHPSSHYTSELPPSECFAGVSDSNCALSLLSNQPWSTTSAPRNRAPNISASSSGDGAPMGQQMFGTSTCMAHPCALSLLSNQPWSTTSAPRNRAPNISASSSGDGAPMGQQMFGTSTCMAHPWGFKNHGAGSTSHEIQHAMGLEHFDDDGNGQFSRELELALQGNRHCPDHGTVRAYDRSCNGMHWSL</sequence>
<evidence type="ECO:0000256" key="3">
    <source>
        <dbReference type="ARBA" id="ARBA00022771"/>
    </source>
</evidence>
<keyword evidence="4" id="KW-0862">Zinc</keyword>
<evidence type="ECO:0000313" key="12">
    <source>
        <dbReference type="EMBL" id="WPD49298.1"/>
    </source>
</evidence>
<feature type="compositionally biased region" description="Basic residues" evidence="10">
    <location>
        <begin position="151"/>
        <end position="162"/>
    </location>
</feature>
<dbReference type="InterPro" id="IPR044817">
    <property type="entry name" value="SBP-like"/>
</dbReference>
<comment type="subcellular location">
    <subcellularLocation>
        <location evidence="1">Nucleus</location>
    </subcellularLocation>
</comment>
<dbReference type="GO" id="GO:0003677">
    <property type="term" value="F:DNA binding"/>
    <property type="evidence" value="ECO:0007669"/>
    <property type="project" value="UniProtKB-KW"/>
</dbReference>
<evidence type="ECO:0000256" key="4">
    <source>
        <dbReference type="ARBA" id="ARBA00022833"/>
    </source>
</evidence>
<proteinExistence type="evidence at transcript level"/>
<feature type="region of interest" description="Disordered" evidence="10">
    <location>
        <begin position="321"/>
        <end position="341"/>
    </location>
</feature>
<feature type="compositionally biased region" description="Low complexity" evidence="10">
    <location>
        <begin position="47"/>
        <end position="62"/>
    </location>
</feature>
<protein>
    <submittedName>
        <fullName evidence="12">SPL-like protein 13</fullName>
    </submittedName>
</protein>
<reference evidence="12" key="1">
    <citation type="submission" date="2023-10" db="EMBL/GenBank/DDBJ databases">
        <title>How to awaken a sleeping giant: antagonistic expression of flowering locus T homologs and elements of the age related pathway are associated with the flowering transition in Agave tequilana.</title>
        <authorList>
            <person name="Hernandez-Soriano L."/>
            <person name="Galvez-Sandre L."/>
            <person name="Avila De Dios E."/>
            <person name="Simpson J."/>
        </authorList>
    </citation>
    <scope>NUCLEOTIDE SEQUENCE</scope>
</reference>
<feature type="region of interest" description="Disordered" evidence="10">
    <location>
        <begin position="37"/>
        <end position="88"/>
    </location>
</feature>
<feature type="domain" description="SBP-type" evidence="11">
    <location>
        <begin position="85"/>
        <end position="162"/>
    </location>
</feature>
<dbReference type="PROSITE" id="PS51141">
    <property type="entry name" value="ZF_SBP"/>
    <property type="match status" value="1"/>
</dbReference>
<evidence type="ECO:0000256" key="8">
    <source>
        <dbReference type="ARBA" id="ARBA00023242"/>
    </source>
</evidence>
<dbReference type="FunFam" id="4.10.1100.10:FF:000001">
    <property type="entry name" value="Squamosa promoter-binding-like protein 14"/>
    <property type="match status" value="1"/>
</dbReference>
<evidence type="ECO:0000256" key="6">
    <source>
        <dbReference type="ARBA" id="ARBA00023125"/>
    </source>
</evidence>
<dbReference type="EMBL" id="OR751395">
    <property type="protein sequence ID" value="WPD49298.1"/>
    <property type="molecule type" value="mRNA"/>
</dbReference>
<keyword evidence="5" id="KW-0805">Transcription regulation</keyword>
<evidence type="ECO:0000256" key="7">
    <source>
        <dbReference type="ARBA" id="ARBA00023163"/>
    </source>
</evidence>
<evidence type="ECO:0000256" key="10">
    <source>
        <dbReference type="SAM" id="MobiDB-lite"/>
    </source>
</evidence>
<keyword evidence="7" id="KW-0804">Transcription</keyword>
<dbReference type="GO" id="GO:0005634">
    <property type="term" value="C:nucleus"/>
    <property type="evidence" value="ECO:0007669"/>
    <property type="project" value="UniProtKB-SubCell"/>
</dbReference>
<dbReference type="InterPro" id="IPR036893">
    <property type="entry name" value="SBP_sf"/>
</dbReference>
<evidence type="ECO:0000256" key="2">
    <source>
        <dbReference type="ARBA" id="ARBA00022723"/>
    </source>
</evidence>
<organism evidence="12">
    <name type="scientific">Agave tequilana</name>
    <name type="common">Tequila agave</name>
    <dbReference type="NCBI Taxonomy" id="386106"/>
    <lineage>
        <taxon>Eukaryota</taxon>
        <taxon>Viridiplantae</taxon>
        <taxon>Streptophyta</taxon>
        <taxon>Embryophyta</taxon>
        <taxon>Tracheophyta</taxon>
        <taxon>Spermatophyta</taxon>
        <taxon>Magnoliopsida</taxon>
        <taxon>Liliopsida</taxon>
        <taxon>Asparagales</taxon>
        <taxon>Asparagaceae</taxon>
        <taxon>Agavoideae</taxon>
        <taxon>Agave</taxon>
    </lineage>
</organism>
<dbReference type="InterPro" id="IPR004333">
    <property type="entry name" value="SBP_dom"/>
</dbReference>
<dbReference type="Pfam" id="PF03110">
    <property type="entry name" value="SBP"/>
    <property type="match status" value="1"/>
</dbReference>
<accession>A0AAF1BWG2</accession>
<keyword evidence="6" id="KW-0238">DNA-binding</keyword>
<dbReference type="PANTHER" id="PTHR31251">
    <property type="entry name" value="SQUAMOSA PROMOTER-BINDING-LIKE PROTEIN 4"/>
    <property type="match status" value="1"/>
</dbReference>
<feature type="region of interest" description="Disordered" evidence="10">
    <location>
        <begin position="151"/>
        <end position="174"/>
    </location>
</feature>
<feature type="region of interest" description="Disordered" evidence="10">
    <location>
        <begin position="1"/>
        <end position="21"/>
    </location>
</feature>
<dbReference type="SUPFAM" id="SSF103612">
    <property type="entry name" value="SBT domain"/>
    <property type="match status" value="1"/>
</dbReference>
<name>A0AAF1BWG2_AGATE</name>
<feature type="compositionally biased region" description="Polar residues" evidence="10">
    <location>
        <begin position="321"/>
        <end position="339"/>
    </location>
</feature>
<feature type="compositionally biased region" description="Polar residues" evidence="10">
    <location>
        <begin position="272"/>
        <end position="290"/>
    </location>
</feature>
<evidence type="ECO:0000256" key="1">
    <source>
        <dbReference type="ARBA" id="ARBA00004123"/>
    </source>
</evidence>
<evidence type="ECO:0000259" key="11">
    <source>
        <dbReference type="PROSITE" id="PS51141"/>
    </source>
</evidence>
<feature type="compositionally biased region" description="Gly residues" evidence="10">
    <location>
        <begin position="37"/>
        <end position="46"/>
    </location>
</feature>
<dbReference type="Gene3D" id="4.10.1100.10">
    <property type="entry name" value="Transcription factor, SBP-box domain"/>
    <property type="match status" value="1"/>
</dbReference>
<evidence type="ECO:0000256" key="5">
    <source>
        <dbReference type="ARBA" id="ARBA00023015"/>
    </source>
</evidence>
<evidence type="ECO:0000256" key="9">
    <source>
        <dbReference type="PROSITE-ProRule" id="PRU00470"/>
    </source>
</evidence>
<keyword evidence="8" id="KW-0539">Nucleus</keyword>
<keyword evidence="3 9" id="KW-0863">Zinc-finger</keyword>
<feature type="region of interest" description="Disordered" evidence="10">
    <location>
        <begin position="272"/>
        <end position="292"/>
    </location>
</feature>